<evidence type="ECO:0000313" key="1">
    <source>
        <dbReference type="EMBL" id="NLV11582.1"/>
    </source>
</evidence>
<dbReference type="InterPro" id="IPR017850">
    <property type="entry name" value="Alkaline_phosphatase_core_sf"/>
</dbReference>
<dbReference type="Gene3D" id="3.40.720.10">
    <property type="entry name" value="Alkaline Phosphatase, subunit A"/>
    <property type="match status" value="1"/>
</dbReference>
<dbReference type="SUPFAM" id="SSF53649">
    <property type="entry name" value="Alkaline phosphatase-like"/>
    <property type="match status" value="1"/>
</dbReference>
<organism evidence="1 2">
    <name type="scientific">Halomicrobium mukohataei</name>
    <dbReference type="NCBI Taxonomy" id="57705"/>
    <lineage>
        <taxon>Archaea</taxon>
        <taxon>Methanobacteriati</taxon>
        <taxon>Methanobacteriota</taxon>
        <taxon>Stenosarchaea group</taxon>
        <taxon>Halobacteria</taxon>
        <taxon>Halobacteriales</taxon>
        <taxon>Haloarculaceae</taxon>
        <taxon>Halomicrobium</taxon>
    </lineage>
</organism>
<sequence>MWTATVYNLEQALKSDRYAFRGFNKGLETDLEAATGLNGEPIARSIHRPDEVYSGEYLDRAPDLIFDQRPGVHTGEAMGQTESFTEPSGWNAENVPDGMVLFHGDDIEPGEIDPIQITDIEPTILDWLGLSVPTDMDGSPVKAIFNNSSTPAQRSTETR</sequence>
<proteinExistence type="predicted"/>
<gene>
    <name evidence="1" type="ORF">GOC74_16765</name>
</gene>
<accession>A0A847U003</accession>
<evidence type="ECO:0008006" key="3">
    <source>
        <dbReference type="Google" id="ProtNLM"/>
    </source>
</evidence>
<dbReference type="AlphaFoldDB" id="A0A847U003"/>
<protein>
    <recommendedName>
        <fullName evidence="3">Nucleotide pyrophosphatase</fullName>
    </recommendedName>
</protein>
<reference evidence="1" key="1">
    <citation type="submission" date="2019-12" db="EMBL/GenBank/DDBJ databases">
        <title>Whole-genome sequence of Halomicrobium mukohataei pws1.</title>
        <authorList>
            <person name="Verma D.K."/>
            <person name="Gopal K."/>
            <person name="Prasad E.S."/>
        </authorList>
    </citation>
    <scope>NUCLEOTIDE SEQUENCE</scope>
    <source>
        <strain evidence="1">Pws1</strain>
    </source>
</reference>
<evidence type="ECO:0000313" key="2">
    <source>
        <dbReference type="Proteomes" id="UP000608662"/>
    </source>
</evidence>
<dbReference type="OrthoDB" id="198670at2157"/>
<name>A0A847U003_9EURY</name>
<comment type="caution">
    <text evidence="1">The sequence shown here is derived from an EMBL/GenBank/DDBJ whole genome shotgun (WGS) entry which is preliminary data.</text>
</comment>
<dbReference type="Proteomes" id="UP000608662">
    <property type="component" value="Unassembled WGS sequence"/>
</dbReference>
<dbReference type="EMBL" id="WOYG01000001">
    <property type="protein sequence ID" value="NLV11582.1"/>
    <property type="molecule type" value="Genomic_DNA"/>
</dbReference>
<dbReference type="RefSeq" id="WP_170095237.1">
    <property type="nucleotide sequence ID" value="NZ_WOYG01000001.1"/>
</dbReference>